<proteinExistence type="predicted"/>
<protein>
    <submittedName>
        <fullName evidence="1">Uncharacterized protein</fullName>
    </submittedName>
</protein>
<reference evidence="2" key="1">
    <citation type="submission" date="2017-09" db="EMBL/GenBank/DDBJ databases">
        <title>Depth-based differentiation of microbial function through sediment-hosted aquifers and enrichment of novel symbionts in the deep terrestrial subsurface.</title>
        <authorList>
            <person name="Probst A.J."/>
            <person name="Ladd B."/>
            <person name="Jarett J.K."/>
            <person name="Geller-Mcgrath D.E."/>
            <person name="Sieber C.M.K."/>
            <person name="Emerson J.B."/>
            <person name="Anantharaman K."/>
            <person name="Thomas B.C."/>
            <person name="Malmstrom R."/>
            <person name="Stieglmeier M."/>
            <person name="Klingl A."/>
            <person name="Woyke T."/>
            <person name="Ryan C.M."/>
            <person name="Banfield J.F."/>
        </authorList>
    </citation>
    <scope>NUCLEOTIDE SEQUENCE [LARGE SCALE GENOMIC DNA]</scope>
</reference>
<organism evidence="1 2">
    <name type="scientific">Candidatus Desantisbacteria bacterium CG_4_10_14_0_8_um_filter_48_22</name>
    <dbReference type="NCBI Taxonomy" id="1974543"/>
    <lineage>
        <taxon>Bacteria</taxon>
        <taxon>Candidatus Desantisiibacteriota</taxon>
    </lineage>
</organism>
<comment type="caution">
    <text evidence="1">The sequence shown here is derived from an EMBL/GenBank/DDBJ whole genome shotgun (WGS) entry which is preliminary data.</text>
</comment>
<evidence type="ECO:0000313" key="2">
    <source>
        <dbReference type="Proteomes" id="UP000229307"/>
    </source>
</evidence>
<dbReference type="EMBL" id="PFMR01000254">
    <property type="protein sequence ID" value="PIZ15557.1"/>
    <property type="molecule type" value="Genomic_DNA"/>
</dbReference>
<gene>
    <name evidence="1" type="ORF">COY52_09445</name>
</gene>
<dbReference type="Proteomes" id="UP000229307">
    <property type="component" value="Unassembled WGS sequence"/>
</dbReference>
<evidence type="ECO:0000313" key="1">
    <source>
        <dbReference type="EMBL" id="PIZ15557.1"/>
    </source>
</evidence>
<dbReference type="AlphaFoldDB" id="A0A2M7S7T5"/>
<accession>A0A2M7S7T5</accession>
<name>A0A2M7S7T5_9BACT</name>
<sequence length="144" mass="16413">MQREFYKVVVENFGKLVSYIFYIPRMTVEYKVGEWVKPKIENTRLFVFDTFASALEATKLQGGIAIYKCEATDPVPIKFVVRTSYITLQPNPDPKSEEPGKLSRKFLDYWEKRKFDADEGECSAECPAGTLGVGAVKLLEQLKS</sequence>